<dbReference type="InterPro" id="IPR019570">
    <property type="entry name" value="Connexin_CCC"/>
</dbReference>
<evidence type="ECO:0000256" key="4">
    <source>
        <dbReference type="ARBA" id="ARBA00022989"/>
    </source>
</evidence>
<dbReference type="InterPro" id="IPR038359">
    <property type="entry name" value="Connexin_N_sf"/>
</dbReference>
<keyword evidence="11" id="KW-1185">Reference proteome</keyword>
<keyword evidence="5 7" id="KW-0472">Membrane</keyword>
<sequence>MGKTRAQGLTAFTVVEKEGLNIGVGSGLKHGEHFMGPGKSTVKKVTEMCGQFLRRLAVEESRHSTPVGRLLLPVLLGFRLVLLAASGTGVYGDEQSEFVCHTQQLGCKAACYDAFHPLSPLRFWAFQVTLVAVPSALYMGFTLYHVIWHWEESEKVKKEEETLIRQGEKSRDALGAGSPRVLWAYVAQLGVRLALEGAALGGQYHLYGFKMPSSFACRREPCLGSISCNLSRPSEKTIFLKTMFGVTGLCLLFTLLELVLLGLGRWWKIWKHKSPSSNYFPTSESAQRHKEPTDNFPVVETRERFGEAGISQCPQNSYSFSSTRQKTGSPVRLNPRTPGEFVGLELMGFVWGARNPPFLETQLDLGVGGEERLPLLENEAERKRRDSKKS</sequence>
<evidence type="ECO:0000256" key="2">
    <source>
        <dbReference type="ARBA" id="ARBA00022475"/>
    </source>
</evidence>
<dbReference type="Gene3D" id="1.20.1440.80">
    <property type="entry name" value="Gap junction channel protein cysteine-rich domain"/>
    <property type="match status" value="1"/>
</dbReference>
<feature type="region of interest" description="Disordered" evidence="6">
    <location>
        <begin position="311"/>
        <end position="334"/>
    </location>
</feature>
<evidence type="ECO:0000259" key="8">
    <source>
        <dbReference type="SMART" id="SM00037"/>
    </source>
</evidence>
<accession>A0A643CFM9</accession>
<feature type="compositionally biased region" description="Polar residues" evidence="6">
    <location>
        <begin position="312"/>
        <end position="328"/>
    </location>
</feature>
<dbReference type="EMBL" id="SGJD01001697">
    <property type="protein sequence ID" value="KAB0398748.1"/>
    <property type="molecule type" value="Genomic_DNA"/>
</dbReference>
<dbReference type="AlphaFoldDB" id="A0A643CFM9"/>
<dbReference type="GO" id="GO:0005922">
    <property type="term" value="C:connexin complex"/>
    <property type="evidence" value="ECO:0007669"/>
    <property type="project" value="InterPro"/>
</dbReference>
<dbReference type="PANTHER" id="PTHR11984:SF56">
    <property type="entry name" value="GAP JUNCTION GAMMA-3 PROTEIN"/>
    <property type="match status" value="1"/>
</dbReference>
<evidence type="ECO:0000313" key="11">
    <source>
        <dbReference type="Proteomes" id="UP000437017"/>
    </source>
</evidence>
<feature type="transmembrane region" description="Helical" evidence="7">
    <location>
        <begin position="70"/>
        <end position="91"/>
    </location>
</feature>
<evidence type="ECO:0000256" key="5">
    <source>
        <dbReference type="ARBA" id="ARBA00023136"/>
    </source>
</evidence>
<reference evidence="10 11" key="1">
    <citation type="journal article" date="2019" name="PLoS ONE">
        <title>Genomic analyses reveal an absence of contemporary introgressive admixture between fin whales and blue whales, despite known hybrids.</title>
        <authorList>
            <person name="Westbury M.V."/>
            <person name="Petersen B."/>
            <person name="Lorenzen E.D."/>
        </authorList>
    </citation>
    <scope>NUCLEOTIDE SEQUENCE [LARGE SCALE GENOMIC DNA]</scope>
    <source>
        <strain evidence="10">FinWhale-01</strain>
    </source>
</reference>
<dbReference type="Proteomes" id="UP000437017">
    <property type="component" value="Unassembled WGS sequence"/>
</dbReference>
<feature type="transmembrane region" description="Helical" evidence="7">
    <location>
        <begin position="242"/>
        <end position="267"/>
    </location>
</feature>
<dbReference type="SMART" id="SM00037">
    <property type="entry name" value="CNX"/>
    <property type="match status" value="1"/>
</dbReference>
<evidence type="ECO:0008006" key="12">
    <source>
        <dbReference type="Google" id="ProtNLM"/>
    </source>
</evidence>
<comment type="caution">
    <text evidence="10">The sequence shown here is derived from an EMBL/GenBank/DDBJ whole genome shotgun (WGS) entry which is preliminary data.</text>
</comment>
<comment type="subcellular location">
    <subcellularLocation>
        <location evidence="1">Cell membrane</location>
        <topology evidence="1">Multi-pass membrane protein</topology>
    </subcellularLocation>
</comment>
<keyword evidence="2" id="KW-1003">Cell membrane</keyword>
<dbReference type="Pfam" id="PF00029">
    <property type="entry name" value="Connexin"/>
    <property type="match status" value="1"/>
</dbReference>
<feature type="transmembrane region" description="Helical" evidence="7">
    <location>
        <begin position="124"/>
        <end position="148"/>
    </location>
</feature>
<dbReference type="OrthoDB" id="9833722at2759"/>
<evidence type="ECO:0000256" key="6">
    <source>
        <dbReference type="SAM" id="MobiDB-lite"/>
    </source>
</evidence>
<dbReference type="PRINTS" id="PR00206">
    <property type="entry name" value="CONNEXIN"/>
</dbReference>
<dbReference type="GO" id="GO:0005243">
    <property type="term" value="F:gap junction channel activity"/>
    <property type="evidence" value="ECO:0007669"/>
    <property type="project" value="TreeGrafter"/>
</dbReference>
<dbReference type="GO" id="GO:0007267">
    <property type="term" value="P:cell-cell signaling"/>
    <property type="evidence" value="ECO:0007669"/>
    <property type="project" value="TreeGrafter"/>
</dbReference>
<dbReference type="InterPro" id="IPR000500">
    <property type="entry name" value="Connexin"/>
</dbReference>
<feature type="region of interest" description="Disordered" evidence="6">
    <location>
        <begin position="369"/>
        <end position="390"/>
    </location>
</feature>
<organism evidence="10 11">
    <name type="scientific">Balaenoptera physalus</name>
    <name type="common">Fin whale</name>
    <name type="synonym">Balaena physalus</name>
    <dbReference type="NCBI Taxonomy" id="9770"/>
    <lineage>
        <taxon>Eukaryota</taxon>
        <taxon>Metazoa</taxon>
        <taxon>Chordata</taxon>
        <taxon>Craniata</taxon>
        <taxon>Vertebrata</taxon>
        <taxon>Euteleostomi</taxon>
        <taxon>Mammalia</taxon>
        <taxon>Eutheria</taxon>
        <taxon>Laurasiatheria</taxon>
        <taxon>Artiodactyla</taxon>
        <taxon>Whippomorpha</taxon>
        <taxon>Cetacea</taxon>
        <taxon>Mysticeti</taxon>
        <taxon>Balaenopteridae</taxon>
        <taxon>Balaenoptera</taxon>
    </lineage>
</organism>
<evidence type="ECO:0000256" key="3">
    <source>
        <dbReference type="ARBA" id="ARBA00022692"/>
    </source>
</evidence>
<feature type="domain" description="Connexin N-terminal" evidence="8">
    <location>
        <begin position="89"/>
        <end position="122"/>
    </location>
</feature>
<dbReference type="InterPro" id="IPR013092">
    <property type="entry name" value="Connexin_N"/>
</dbReference>
<name>A0A643CFM9_BALPH</name>
<evidence type="ECO:0000256" key="1">
    <source>
        <dbReference type="ARBA" id="ARBA00004651"/>
    </source>
</evidence>
<protein>
    <recommendedName>
        <fullName evidence="12">Gap junction protein</fullName>
    </recommendedName>
</protein>
<gene>
    <name evidence="10" type="ORF">E2I00_004736</name>
</gene>
<evidence type="ECO:0000256" key="7">
    <source>
        <dbReference type="SAM" id="Phobius"/>
    </source>
</evidence>
<evidence type="ECO:0000313" key="10">
    <source>
        <dbReference type="EMBL" id="KAB0398748.1"/>
    </source>
</evidence>
<proteinExistence type="predicted"/>
<evidence type="ECO:0000259" key="9">
    <source>
        <dbReference type="SMART" id="SM01089"/>
    </source>
</evidence>
<feature type="domain" description="Connexin cysteine-rich" evidence="9">
    <location>
        <begin position="195"/>
        <end position="261"/>
    </location>
</feature>
<keyword evidence="3 7" id="KW-0812">Transmembrane</keyword>
<dbReference type="PANTHER" id="PTHR11984">
    <property type="entry name" value="CONNEXIN"/>
    <property type="match status" value="1"/>
</dbReference>
<dbReference type="SMART" id="SM01089">
    <property type="entry name" value="Connexin_CCC"/>
    <property type="match status" value="1"/>
</dbReference>
<keyword evidence="4 7" id="KW-1133">Transmembrane helix</keyword>